<dbReference type="Pfam" id="PF16068">
    <property type="entry name" value="DUF4810"/>
    <property type="match status" value="1"/>
</dbReference>
<comment type="caution">
    <text evidence="1">The sequence shown here is derived from an EMBL/GenBank/DDBJ whole genome shotgun (WGS) entry which is preliminary data.</text>
</comment>
<dbReference type="PIRSF" id="PIRSF020555">
    <property type="entry name" value="UCP020555"/>
    <property type="match status" value="1"/>
</dbReference>
<proteinExistence type="predicted"/>
<evidence type="ECO:0008006" key="3">
    <source>
        <dbReference type="Google" id="ProtNLM"/>
    </source>
</evidence>
<evidence type="ECO:0000313" key="2">
    <source>
        <dbReference type="Proteomes" id="UP000598032"/>
    </source>
</evidence>
<dbReference type="InterPro" id="IPR014508">
    <property type="entry name" value="UCP020555_TPR-like"/>
</dbReference>
<sequence length="108" mass="11777">MTVALLLTGCAASSPPLYQWTGYEPAVYDYLKGGKDPQQQIDALEKALQEIRAKGAMPPPGFHAQLGMLYAGVGKDGPAMEQFGAEKHLFPESATYMDFLMKQKTPQP</sequence>
<keyword evidence="2" id="KW-1185">Reference proteome</keyword>
<dbReference type="EMBL" id="CAJHCP010000018">
    <property type="protein sequence ID" value="CAD6557418.1"/>
    <property type="molecule type" value="Genomic_DNA"/>
</dbReference>
<accession>A0ABN7IA56</accession>
<gene>
    <name evidence="1" type="ORF">LMG28140_06141</name>
</gene>
<protein>
    <recommendedName>
        <fullName evidence="3">DUF4810 domain-containing protein</fullName>
    </recommendedName>
</protein>
<organism evidence="1 2">
    <name type="scientific">Paraburkholderia metrosideri</name>
    <dbReference type="NCBI Taxonomy" id="580937"/>
    <lineage>
        <taxon>Bacteria</taxon>
        <taxon>Pseudomonadati</taxon>
        <taxon>Pseudomonadota</taxon>
        <taxon>Betaproteobacteria</taxon>
        <taxon>Burkholderiales</taxon>
        <taxon>Burkholderiaceae</taxon>
        <taxon>Paraburkholderia</taxon>
    </lineage>
</organism>
<evidence type="ECO:0000313" key="1">
    <source>
        <dbReference type="EMBL" id="CAD6557418.1"/>
    </source>
</evidence>
<dbReference type="Proteomes" id="UP000598032">
    <property type="component" value="Unassembled WGS sequence"/>
</dbReference>
<name>A0ABN7IA56_9BURK</name>
<reference evidence="1 2" key="1">
    <citation type="submission" date="2020-10" db="EMBL/GenBank/DDBJ databases">
        <authorList>
            <person name="Peeters C."/>
        </authorList>
    </citation>
    <scope>NUCLEOTIDE SEQUENCE [LARGE SCALE GENOMIC DNA]</scope>
    <source>
        <strain evidence="1 2">LMG 28140</strain>
    </source>
</reference>